<feature type="compositionally biased region" description="Polar residues" evidence="2">
    <location>
        <begin position="8"/>
        <end position="18"/>
    </location>
</feature>
<dbReference type="InterPro" id="IPR027417">
    <property type="entry name" value="P-loop_NTPase"/>
</dbReference>
<proteinExistence type="predicted"/>
<dbReference type="EMBL" id="KV921411">
    <property type="protein sequence ID" value="ORE15745.1"/>
    <property type="molecule type" value="Genomic_DNA"/>
</dbReference>
<dbReference type="OMA" id="NLMMIND"/>
<dbReference type="NCBIfam" id="TIGR00231">
    <property type="entry name" value="small_GTP"/>
    <property type="match status" value="1"/>
</dbReference>
<reference evidence="3 4" key="1">
    <citation type="journal article" date="2016" name="Proc. Natl. Acad. Sci. U.S.A.">
        <title>Lipid metabolic changes in an early divergent fungus govern the establishment of a mutualistic symbiosis with endobacteria.</title>
        <authorList>
            <person name="Lastovetsky O.A."/>
            <person name="Gaspar M.L."/>
            <person name="Mondo S.J."/>
            <person name="LaButti K.M."/>
            <person name="Sandor L."/>
            <person name="Grigoriev I.V."/>
            <person name="Henry S.A."/>
            <person name="Pawlowska T.E."/>
        </authorList>
    </citation>
    <scope>NUCLEOTIDE SEQUENCE [LARGE SCALE GENOMIC DNA]</scope>
    <source>
        <strain evidence="3 4">ATCC 11559</strain>
    </source>
</reference>
<evidence type="ECO:0000313" key="3">
    <source>
        <dbReference type="EMBL" id="ORE15745.1"/>
    </source>
</evidence>
<dbReference type="PROSITE" id="PS51419">
    <property type="entry name" value="RAB"/>
    <property type="match status" value="1"/>
</dbReference>
<dbReference type="VEuPathDB" id="FungiDB:BCV72DRAFT_254936"/>
<dbReference type="InterPro" id="IPR001806">
    <property type="entry name" value="Small_GTPase"/>
</dbReference>
<feature type="region of interest" description="Disordered" evidence="2">
    <location>
        <begin position="1"/>
        <end position="48"/>
    </location>
</feature>
<dbReference type="Proteomes" id="UP000242381">
    <property type="component" value="Unassembled WGS sequence"/>
</dbReference>
<keyword evidence="1" id="KW-0677">Repeat</keyword>
<name>A0A1X0RUM9_RHIZD</name>
<evidence type="ECO:0000256" key="2">
    <source>
        <dbReference type="SAM" id="MobiDB-lite"/>
    </source>
</evidence>
<dbReference type="Pfam" id="PF00071">
    <property type="entry name" value="Ras"/>
    <property type="match status" value="1"/>
</dbReference>
<dbReference type="AlphaFoldDB" id="A0A1X0RUM9"/>
<dbReference type="PANTHER" id="PTHR46430">
    <property type="entry name" value="PROTEIN SKT5-RELATED"/>
    <property type="match status" value="1"/>
</dbReference>
<dbReference type="SUPFAM" id="SSF52540">
    <property type="entry name" value="P-loop containing nucleoside triphosphate hydrolases"/>
    <property type="match status" value="1"/>
</dbReference>
<feature type="region of interest" description="Disordered" evidence="2">
    <location>
        <begin position="90"/>
        <end position="122"/>
    </location>
</feature>
<dbReference type="PANTHER" id="PTHR46430:SF2">
    <property type="entry name" value="CHITIN SYNTHASE REGULATORY FACTOR 4"/>
    <property type="match status" value="1"/>
</dbReference>
<sequence>MDSDDQLSDTSLHETSPPRTLRVINPDFDEETIQSYQPGLVNDLPSTPELQPVCRRMSKTLVEQHSPQPFELLPPLKTLPPLMDDMMISSEESSPRQEQHKEEEPPHPPELPQHDPDLTSSYLQPRNNIAITEYHERPPSITSFTPSQTPSNAFSYQSKYAKASYSLTNHPDAIKLYRSMALKTKDPIVQLTYAKYLLEIAGLYDKPSTSSQPRPSNVFLRPVSRMSYRTSMDSRRSSIDNPNTQQAAFIEEDVDDAQIRKQKMLQEEGVRWIKKLANQRVGEAAYLLASWLDRGLYGFKKSPTKALKYYEVAAKERVPEAMFAVAQYYEKEQDYMTSFQLYEDAAGLGLVEALYRIAMIHLNGEFGSRQNVMAAIQLLIKACEKSTGTACPEAPYTLGLLLLNDYPSVNIPNEIIQSYGGSFGAMSYLDHAAEIGLSSAQYKLGTLFEQGRYNQRIDLTKAFHYYEMAAQQNHSLAMIALSRLYNQGVQVPQEQMEEQRYLFEHDESQWIKTHARDEDAAFRWCRLAAVEHHLPEAYYLLGWYYEVGIGVPRDYKKAHHYYSKANDDTVVTMQIWDTAGQERFQSLGVAFYRGADCCVLVYDVNNNKSYESLGQWHDEFLVQASPRDPEHFPFVVLGNKIDMDESKRMVSQKRAMTFCQAKGNIPYFETSAKEAINIEQAFQTIARNALQQETSVQLYGELGDPIRLDNEITVDEDINKCAC</sequence>
<evidence type="ECO:0000256" key="1">
    <source>
        <dbReference type="ARBA" id="ARBA00022737"/>
    </source>
</evidence>
<dbReference type="InterPro" id="IPR051726">
    <property type="entry name" value="Chitin_Synth_Reg"/>
</dbReference>
<organism evidence="3 4">
    <name type="scientific">Rhizopus microsporus</name>
    <dbReference type="NCBI Taxonomy" id="58291"/>
    <lineage>
        <taxon>Eukaryota</taxon>
        <taxon>Fungi</taxon>
        <taxon>Fungi incertae sedis</taxon>
        <taxon>Mucoromycota</taxon>
        <taxon>Mucoromycotina</taxon>
        <taxon>Mucoromycetes</taxon>
        <taxon>Mucorales</taxon>
        <taxon>Mucorineae</taxon>
        <taxon>Rhizopodaceae</taxon>
        <taxon>Rhizopus</taxon>
    </lineage>
</organism>
<evidence type="ECO:0000313" key="4">
    <source>
        <dbReference type="Proteomes" id="UP000242381"/>
    </source>
</evidence>
<gene>
    <name evidence="3" type="ORF">BCV71DRAFT_250711</name>
</gene>
<dbReference type="InterPro" id="IPR011990">
    <property type="entry name" value="TPR-like_helical_dom_sf"/>
</dbReference>
<dbReference type="SMART" id="SM00174">
    <property type="entry name" value="RHO"/>
    <property type="match status" value="1"/>
</dbReference>
<dbReference type="PROSITE" id="PS51421">
    <property type="entry name" value="RAS"/>
    <property type="match status" value="1"/>
</dbReference>
<protein>
    <submittedName>
        <fullName evidence="3">Ras-domain-containing protein</fullName>
    </submittedName>
</protein>
<feature type="compositionally biased region" description="Basic and acidic residues" evidence="2">
    <location>
        <begin position="93"/>
        <end position="117"/>
    </location>
</feature>
<dbReference type="Gene3D" id="1.25.40.10">
    <property type="entry name" value="Tetratricopeptide repeat domain"/>
    <property type="match status" value="2"/>
</dbReference>
<dbReference type="GO" id="GO:0003924">
    <property type="term" value="F:GTPase activity"/>
    <property type="evidence" value="ECO:0007669"/>
    <property type="project" value="InterPro"/>
</dbReference>
<dbReference type="FunFam" id="3.40.50.300:FF:001309">
    <property type="entry name" value="RAB7A, member RAS oncogene family"/>
    <property type="match status" value="1"/>
</dbReference>
<dbReference type="SMART" id="SM00671">
    <property type="entry name" value="SEL1"/>
    <property type="match status" value="5"/>
</dbReference>
<dbReference type="GO" id="GO:0005525">
    <property type="term" value="F:GTP binding"/>
    <property type="evidence" value="ECO:0007669"/>
    <property type="project" value="InterPro"/>
</dbReference>
<dbReference type="SMART" id="SM00176">
    <property type="entry name" value="RAN"/>
    <property type="match status" value="1"/>
</dbReference>
<dbReference type="InterPro" id="IPR005225">
    <property type="entry name" value="Small_GTP-bd"/>
</dbReference>
<dbReference type="SMART" id="SM00175">
    <property type="entry name" value="RAB"/>
    <property type="match status" value="1"/>
</dbReference>
<dbReference type="Gene3D" id="3.40.50.300">
    <property type="entry name" value="P-loop containing nucleotide triphosphate hydrolases"/>
    <property type="match status" value="1"/>
</dbReference>
<dbReference type="SMART" id="SM00173">
    <property type="entry name" value="RAS"/>
    <property type="match status" value="1"/>
</dbReference>
<dbReference type="Pfam" id="PF08238">
    <property type="entry name" value="Sel1"/>
    <property type="match status" value="6"/>
</dbReference>
<accession>A0A1X0RUM9</accession>
<dbReference type="InterPro" id="IPR006597">
    <property type="entry name" value="Sel1-like"/>
</dbReference>
<dbReference type="PRINTS" id="PR00449">
    <property type="entry name" value="RASTRNSFRMNG"/>
</dbReference>
<dbReference type="SUPFAM" id="SSF81901">
    <property type="entry name" value="HCP-like"/>
    <property type="match status" value="2"/>
</dbReference>